<feature type="transmembrane region" description="Helical" evidence="1">
    <location>
        <begin position="60"/>
        <end position="81"/>
    </location>
</feature>
<gene>
    <name evidence="3" type="ORF">FF098_007460</name>
    <name evidence="2" type="ORF">GCM10011355_15000</name>
</gene>
<dbReference type="RefSeq" id="WP_155138927.1">
    <property type="nucleotide sequence ID" value="NZ_BMGZ01000001.1"/>
</dbReference>
<reference evidence="3 5" key="2">
    <citation type="submission" date="2020-02" db="EMBL/GenBank/DDBJ databases">
        <title>Genome sequence of Parvularcula flava strain NH6-79.</title>
        <authorList>
            <person name="Abdul Karim M.H."/>
            <person name="Lam M.Q."/>
            <person name="Chen S.J."/>
            <person name="Yahya A."/>
            <person name="Shahir S."/>
            <person name="Shamsir M.S."/>
            <person name="Chong C.S."/>
        </authorList>
    </citation>
    <scope>NUCLEOTIDE SEQUENCE [LARGE SCALE GENOMIC DNA]</scope>
    <source>
        <strain evidence="3 5">NH6-79</strain>
    </source>
</reference>
<dbReference type="EMBL" id="VCJR02000001">
    <property type="protein sequence ID" value="NHK27734.1"/>
    <property type="molecule type" value="Genomic_DNA"/>
</dbReference>
<proteinExistence type="predicted"/>
<reference evidence="2" key="3">
    <citation type="submission" date="2020-09" db="EMBL/GenBank/DDBJ databases">
        <authorList>
            <person name="Sun Q."/>
            <person name="Zhou Y."/>
        </authorList>
    </citation>
    <scope>NUCLEOTIDE SEQUENCE</scope>
    <source>
        <strain evidence="2">CGMCC 1.14984</strain>
    </source>
</reference>
<reference evidence="2" key="1">
    <citation type="journal article" date="2014" name="Int. J. Syst. Evol. Microbiol.">
        <title>Complete genome sequence of Corynebacterium casei LMG S-19264T (=DSM 44701T), isolated from a smear-ripened cheese.</title>
        <authorList>
            <consortium name="US DOE Joint Genome Institute (JGI-PGF)"/>
            <person name="Walter F."/>
            <person name="Albersmeier A."/>
            <person name="Kalinowski J."/>
            <person name="Ruckert C."/>
        </authorList>
    </citation>
    <scope>NUCLEOTIDE SEQUENCE</scope>
    <source>
        <strain evidence="2">CGMCC 1.14984</strain>
    </source>
</reference>
<sequence>MDAIANWLNDNAGYFASYPALCDSVGTYYVFWFALISPVVIYLAGNLWGVLTDSRPGNTLIPLLVSVLLGILQFAFIQGCADPLTAGGYTDELIRTTITVILNYFVAFSGQNLLFGRNREKPSSETGSKRRGWIDPW</sequence>
<evidence type="ECO:0000313" key="3">
    <source>
        <dbReference type="EMBL" id="NHK27734.1"/>
    </source>
</evidence>
<evidence type="ECO:0000256" key="1">
    <source>
        <dbReference type="SAM" id="Phobius"/>
    </source>
</evidence>
<name>A0A8J3A1V7_9PROT</name>
<protein>
    <submittedName>
        <fullName evidence="2">Uncharacterized protein</fullName>
    </submittedName>
</protein>
<keyword evidence="5" id="KW-1185">Reference proteome</keyword>
<feature type="transmembrane region" description="Helical" evidence="1">
    <location>
        <begin position="29"/>
        <end position="48"/>
    </location>
</feature>
<dbReference type="AlphaFoldDB" id="A0A8J3A1V7"/>
<keyword evidence="1" id="KW-0812">Transmembrane</keyword>
<organism evidence="2 4">
    <name type="scientific">Aquisalinus luteolus</name>
    <dbReference type="NCBI Taxonomy" id="1566827"/>
    <lineage>
        <taxon>Bacteria</taxon>
        <taxon>Pseudomonadati</taxon>
        <taxon>Pseudomonadota</taxon>
        <taxon>Alphaproteobacteria</taxon>
        <taxon>Parvularculales</taxon>
        <taxon>Parvularculaceae</taxon>
        <taxon>Aquisalinus</taxon>
    </lineage>
</organism>
<dbReference type="Proteomes" id="UP000818603">
    <property type="component" value="Unassembled WGS sequence"/>
</dbReference>
<dbReference type="EMBL" id="BMGZ01000001">
    <property type="protein sequence ID" value="GGH96337.1"/>
    <property type="molecule type" value="Genomic_DNA"/>
</dbReference>
<evidence type="ECO:0000313" key="4">
    <source>
        <dbReference type="Proteomes" id="UP000621856"/>
    </source>
</evidence>
<feature type="transmembrane region" description="Helical" evidence="1">
    <location>
        <begin position="93"/>
        <end position="115"/>
    </location>
</feature>
<evidence type="ECO:0000313" key="5">
    <source>
        <dbReference type="Proteomes" id="UP000818603"/>
    </source>
</evidence>
<dbReference type="Proteomes" id="UP000621856">
    <property type="component" value="Unassembled WGS sequence"/>
</dbReference>
<keyword evidence="1" id="KW-1133">Transmembrane helix</keyword>
<accession>A0A8J3A1V7</accession>
<evidence type="ECO:0000313" key="2">
    <source>
        <dbReference type="EMBL" id="GGH96337.1"/>
    </source>
</evidence>
<keyword evidence="1" id="KW-0472">Membrane</keyword>
<comment type="caution">
    <text evidence="2">The sequence shown here is derived from an EMBL/GenBank/DDBJ whole genome shotgun (WGS) entry which is preliminary data.</text>
</comment>